<dbReference type="PANTHER" id="PTHR24356:SF163">
    <property type="entry name" value="3-PHOSPHOINOSITIDE-DEPENDENT PROTEIN KINASE 1-RELATED"/>
    <property type="match status" value="1"/>
</dbReference>
<dbReference type="Proteomes" id="UP000054477">
    <property type="component" value="Unassembled WGS sequence"/>
</dbReference>
<keyword evidence="6" id="KW-0067">ATP-binding</keyword>
<dbReference type="GO" id="GO:0035556">
    <property type="term" value="P:intracellular signal transduction"/>
    <property type="evidence" value="ECO:0007669"/>
    <property type="project" value="TreeGrafter"/>
</dbReference>
<dbReference type="OrthoDB" id="347657at2759"/>
<keyword evidence="4" id="KW-0547">Nucleotide-binding</keyword>
<evidence type="ECO:0000256" key="8">
    <source>
        <dbReference type="ARBA" id="ARBA00048679"/>
    </source>
</evidence>
<dbReference type="PROSITE" id="PS50011">
    <property type="entry name" value="PROTEIN_KINASE_DOM"/>
    <property type="match status" value="1"/>
</dbReference>
<dbReference type="InterPro" id="IPR011009">
    <property type="entry name" value="Kinase-like_dom_sf"/>
</dbReference>
<dbReference type="EMBL" id="KN838719">
    <property type="protein sequence ID" value="KIJ96482.1"/>
    <property type="molecule type" value="Genomic_DNA"/>
</dbReference>
<evidence type="ECO:0000256" key="2">
    <source>
        <dbReference type="ARBA" id="ARBA00022527"/>
    </source>
</evidence>
<evidence type="ECO:0000313" key="11">
    <source>
        <dbReference type="Proteomes" id="UP000054477"/>
    </source>
</evidence>
<dbReference type="EC" id="2.7.11.1" evidence="1"/>
<dbReference type="HOGENOM" id="CLU_000288_63_5_1"/>
<comment type="catalytic activity">
    <reaction evidence="7">
        <text>L-threonyl-[protein] + ATP = O-phospho-L-threonyl-[protein] + ADP + H(+)</text>
        <dbReference type="Rhea" id="RHEA:46608"/>
        <dbReference type="Rhea" id="RHEA-COMP:11060"/>
        <dbReference type="Rhea" id="RHEA-COMP:11605"/>
        <dbReference type="ChEBI" id="CHEBI:15378"/>
        <dbReference type="ChEBI" id="CHEBI:30013"/>
        <dbReference type="ChEBI" id="CHEBI:30616"/>
        <dbReference type="ChEBI" id="CHEBI:61977"/>
        <dbReference type="ChEBI" id="CHEBI:456216"/>
        <dbReference type="EC" id="2.7.11.1"/>
    </reaction>
</comment>
<keyword evidence="2" id="KW-0723">Serine/threonine-protein kinase</keyword>
<keyword evidence="5" id="KW-0418">Kinase</keyword>
<reference evidence="11" key="2">
    <citation type="submission" date="2015-01" db="EMBL/GenBank/DDBJ databases">
        <title>Evolutionary Origins and Diversification of the Mycorrhizal Mutualists.</title>
        <authorList>
            <consortium name="DOE Joint Genome Institute"/>
            <consortium name="Mycorrhizal Genomics Consortium"/>
            <person name="Kohler A."/>
            <person name="Kuo A."/>
            <person name="Nagy L.G."/>
            <person name="Floudas D."/>
            <person name="Copeland A."/>
            <person name="Barry K.W."/>
            <person name="Cichocki N."/>
            <person name="Veneault-Fourrey C."/>
            <person name="LaButti K."/>
            <person name="Lindquist E.A."/>
            <person name="Lipzen A."/>
            <person name="Lundell T."/>
            <person name="Morin E."/>
            <person name="Murat C."/>
            <person name="Riley R."/>
            <person name="Ohm R."/>
            <person name="Sun H."/>
            <person name="Tunlid A."/>
            <person name="Henrissat B."/>
            <person name="Grigoriev I.V."/>
            <person name="Hibbett D.S."/>
            <person name="Martin F."/>
        </authorList>
    </citation>
    <scope>NUCLEOTIDE SEQUENCE [LARGE SCALE GENOMIC DNA]</scope>
    <source>
        <strain evidence="11">LaAM-08-1</strain>
    </source>
</reference>
<dbReference type="STRING" id="1095629.A0A0C9XJZ6"/>
<evidence type="ECO:0000256" key="6">
    <source>
        <dbReference type="ARBA" id="ARBA00022840"/>
    </source>
</evidence>
<dbReference type="Pfam" id="PF00069">
    <property type="entry name" value="Pkinase"/>
    <property type="match status" value="1"/>
</dbReference>
<evidence type="ECO:0000256" key="3">
    <source>
        <dbReference type="ARBA" id="ARBA00022679"/>
    </source>
</evidence>
<dbReference type="SUPFAM" id="SSF56112">
    <property type="entry name" value="Protein kinase-like (PK-like)"/>
    <property type="match status" value="1"/>
</dbReference>
<gene>
    <name evidence="10" type="ORF">K443DRAFT_134125</name>
</gene>
<reference evidence="10 11" key="1">
    <citation type="submission" date="2014-04" db="EMBL/GenBank/DDBJ databases">
        <authorList>
            <consortium name="DOE Joint Genome Institute"/>
            <person name="Kuo A."/>
            <person name="Kohler A."/>
            <person name="Nagy L.G."/>
            <person name="Floudas D."/>
            <person name="Copeland A."/>
            <person name="Barry K.W."/>
            <person name="Cichocki N."/>
            <person name="Veneault-Fourrey C."/>
            <person name="LaButti K."/>
            <person name="Lindquist E.A."/>
            <person name="Lipzen A."/>
            <person name="Lundell T."/>
            <person name="Morin E."/>
            <person name="Murat C."/>
            <person name="Sun H."/>
            <person name="Tunlid A."/>
            <person name="Henrissat B."/>
            <person name="Grigoriev I.V."/>
            <person name="Hibbett D.S."/>
            <person name="Martin F."/>
            <person name="Nordberg H.P."/>
            <person name="Cantor M.N."/>
            <person name="Hua S.X."/>
        </authorList>
    </citation>
    <scope>NUCLEOTIDE SEQUENCE [LARGE SCALE GENOMIC DNA]</scope>
    <source>
        <strain evidence="10 11">LaAM-08-1</strain>
    </source>
</reference>
<comment type="catalytic activity">
    <reaction evidence="8">
        <text>L-seryl-[protein] + ATP = O-phospho-L-seryl-[protein] + ADP + H(+)</text>
        <dbReference type="Rhea" id="RHEA:17989"/>
        <dbReference type="Rhea" id="RHEA-COMP:9863"/>
        <dbReference type="Rhea" id="RHEA-COMP:11604"/>
        <dbReference type="ChEBI" id="CHEBI:15378"/>
        <dbReference type="ChEBI" id="CHEBI:29999"/>
        <dbReference type="ChEBI" id="CHEBI:30616"/>
        <dbReference type="ChEBI" id="CHEBI:83421"/>
        <dbReference type="ChEBI" id="CHEBI:456216"/>
        <dbReference type="EC" id="2.7.11.1"/>
    </reaction>
</comment>
<keyword evidence="3" id="KW-0808">Transferase</keyword>
<dbReference type="AlphaFoldDB" id="A0A0C9XJZ6"/>
<organism evidence="10 11">
    <name type="scientific">Laccaria amethystina LaAM-08-1</name>
    <dbReference type="NCBI Taxonomy" id="1095629"/>
    <lineage>
        <taxon>Eukaryota</taxon>
        <taxon>Fungi</taxon>
        <taxon>Dikarya</taxon>
        <taxon>Basidiomycota</taxon>
        <taxon>Agaricomycotina</taxon>
        <taxon>Agaricomycetes</taxon>
        <taxon>Agaricomycetidae</taxon>
        <taxon>Agaricales</taxon>
        <taxon>Agaricineae</taxon>
        <taxon>Hydnangiaceae</taxon>
        <taxon>Laccaria</taxon>
    </lineage>
</organism>
<evidence type="ECO:0000313" key="10">
    <source>
        <dbReference type="EMBL" id="KIJ96482.1"/>
    </source>
</evidence>
<dbReference type="Gene3D" id="1.10.510.10">
    <property type="entry name" value="Transferase(Phosphotransferase) domain 1"/>
    <property type="match status" value="1"/>
</dbReference>
<dbReference type="InterPro" id="IPR000719">
    <property type="entry name" value="Prot_kinase_dom"/>
</dbReference>
<protein>
    <recommendedName>
        <fullName evidence="1">non-specific serine/threonine protein kinase</fullName>
        <ecNumber evidence="1">2.7.11.1</ecNumber>
    </recommendedName>
</protein>
<proteinExistence type="predicted"/>
<evidence type="ECO:0000256" key="1">
    <source>
        <dbReference type="ARBA" id="ARBA00012513"/>
    </source>
</evidence>
<dbReference type="GO" id="GO:0004674">
    <property type="term" value="F:protein serine/threonine kinase activity"/>
    <property type="evidence" value="ECO:0007669"/>
    <property type="project" value="UniProtKB-KW"/>
</dbReference>
<dbReference type="GO" id="GO:0005524">
    <property type="term" value="F:ATP binding"/>
    <property type="evidence" value="ECO:0007669"/>
    <property type="project" value="UniProtKB-KW"/>
</dbReference>
<evidence type="ECO:0000259" key="9">
    <source>
        <dbReference type="PROSITE" id="PS50011"/>
    </source>
</evidence>
<dbReference type="InterPro" id="IPR050236">
    <property type="entry name" value="Ser_Thr_kinase_AGC"/>
</dbReference>
<evidence type="ECO:0000256" key="5">
    <source>
        <dbReference type="ARBA" id="ARBA00022777"/>
    </source>
</evidence>
<name>A0A0C9XJZ6_9AGAR</name>
<dbReference type="SMART" id="SM00220">
    <property type="entry name" value="S_TKc"/>
    <property type="match status" value="1"/>
</dbReference>
<evidence type="ECO:0000256" key="4">
    <source>
        <dbReference type="ARBA" id="ARBA00022741"/>
    </source>
</evidence>
<evidence type="ECO:0000256" key="7">
    <source>
        <dbReference type="ARBA" id="ARBA00047899"/>
    </source>
</evidence>
<feature type="domain" description="Protein kinase" evidence="9">
    <location>
        <begin position="1"/>
        <end position="224"/>
    </location>
</feature>
<sequence>MSAIPAPDVPPTTKQRRHAYHLATIVEATHKKTHKRYVIKILDKLQLVKKKMMRSVLAEKEALKTGSLAMPCARHYTAQLTSAIQYLHDAGVSHRDIKPENALLDESMHIKIADFGCTYIGADLDTHRTNTFVGTTAYISPELLLRAKADPKGPDLWALRCTLHFLLFASYPFSAATEYLTMERVKKLDYSTPEGCDPVAHDLIKRLLVRLSLFKSDSAMLRGF</sequence>
<accession>A0A0C9XJZ6</accession>
<dbReference type="PANTHER" id="PTHR24356">
    <property type="entry name" value="SERINE/THREONINE-PROTEIN KINASE"/>
    <property type="match status" value="1"/>
</dbReference>
<keyword evidence="11" id="KW-1185">Reference proteome</keyword>